<reference evidence="2 3" key="1">
    <citation type="submission" date="2019-11" db="EMBL/GenBank/DDBJ databases">
        <title>Identification of a novel strain.</title>
        <authorList>
            <person name="Xu Q."/>
            <person name="Wang G."/>
        </authorList>
    </citation>
    <scope>NUCLEOTIDE SEQUENCE [LARGE SCALE GENOMIC DNA]</scope>
    <source>
        <strain evidence="3">xq</strain>
    </source>
</reference>
<protein>
    <submittedName>
        <fullName evidence="2">Uncharacterized protein</fullName>
    </submittedName>
</protein>
<gene>
    <name evidence="2" type="ORF">GIW81_11620</name>
</gene>
<feature type="transmembrane region" description="Helical" evidence="1">
    <location>
        <begin position="41"/>
        <end position="60"/>
    </location>
</feature>
<dbReference type="RefSeq" id="WP_154739335.1">
    <property type="nucleotide sequence ID" value="NZ_WMBQ01000001.1"/>
</dbReference>
<proteinExistence type="predicted"/>
<accession>A0A6I3KKK4</accession>
<keyword evidence="1" id="KW-0812">Transmembrane</keyword>
<dbReference type="AlphaFoldDB" id="A0A6I3KKK4"/>
<feature type="transmembrane region" description="Helical" evidence="1">
    <location>
        <begin position="67"/>
        <end position="91"/>
    </location>
</feature>
<feature type="transmembrane region" description="Helical" evidence="1">
    <location>
        <begin position="119"/>
        <end position="138"/>
    </location>
</feature>
<keyword evidence="1" id="KW-1133">Transmembrane helix</keyword>
<evidence type="ECO:0000256" key="1">
    <source>
        <dbReference type="SAM" id="Phobius"/>
    </source>
</evidence>
<dbReference type="Proteomes" id="UP000440694">
    <property type="component" value="Unassembled WGS sequence"/>
</dbReference>
<name>A0A6I3KKK4_9HYPH</name>
<feature type="transmembrane region" description="Helical" evidence="1">
    <location>
        <begin position="201"/>
        <end position="219"/>
    </location>
</feature>
<keyword evidence="3" id="KW-1185">Reference proteome</keyword>
<evidence type="ECO:0000313" key="3">
    <source>
        <dbReference type="Proteomes" id="UP000440694"/>
    </source>
</evidence>
<organism evidence="2 3">
    <name type="scientific">Hyphomicrobium album</name>
    <dbReference type="NCBI Taxonomy" id="2665159"/>
    <lineage>
        <taxon>Bacteria</taxon>
        <taxon>Pseudomonadati</taxon>
        <taxon>Pseudomonadota</taxon>
        <taxon>Alphaproteobacteria</taxon>
        <taxon>Hyphomicrobiales</taxon>
        <taxon>Hyphomicrobiaceae</taxon>
        <taxon>Hyphomicrobium</taxon>
    </lineage>
</organism>
<evidence type="ECO:0000313" key="2">
    <source>
        <dbReference type="EMBL" id="MTD94979.1"/>
    </source>
</evidence>
<dbReference type="EMBL" id="WMBQ01000001">
    <property type="protein sequence ID" value="MTD94979.1"/>
    <property type="molecule type" value="Genomic_DNA"/>
</dbReference>
<keyword evidence="1" id="KW-0472">Membrane</keyword>
<sequence length="361" mass="40032">MSKVTTSVFGALDDAWTSVCWPLIGLLNFFFRPDPQTGAVALWKVALWLAANTAILYLAVTGLNTQPLFWTLAVFLIVHILIISGSLRIMYEEKRVMEGAMAADKMTFSALDAVNNVPILASSTVFYVLGLAALIQTVEHTGLAQILRNRPTLNHEYGEYLACVLNEVPIVTSVLNAWANLVDLSDNMSAQIVYNGWTGNAVRLIIVVTLSIIVVRALLLRLTQWSHQLSMAHALENGTVSPESVKKRLVRVPTTLNNHLMRTALTHPDTAVRRRALAAMARLEVPNFAREFLEKLGQHIERDLGLAHIRETLAAMNATARESMAGELTSVIEKQMLSIKDAIDMQTKQRLQELRSILTRA</sequence>
<comment type="caution">
    <text evidence="2">The sequence shown here is derived from an EMBL/GenBank/DDBJ whole genome shotgun (WGS) entry which is preliminary data.</text>
</comment>